<dbReference type="RefSeq" id="WP_074224785.1">
    <property type="nucleotide sequence ID" value="NZ_FSRC01000001.1"/>
</dbReference>
<dbReference type="OrthoDB" id="780137at2"/>
<protein>
    <submittedName>
        <fullName evidence="2">Uncharacterized protein</fullName>
    </submittedName>
</protein>
<evidence type="ECO:0000256" key="1">
    <source>
        <dbReference type="SAM" id="Phobius"/>
    </source>
</evidence>
<gene>
    <name evidence="2" type="ORF">SAMN05444394_2125</name>
</gene>
<dbReference type="Proteomes" id="UP000185221">
    <property type="component" value="Unassembled WGS sequence"/>
</dbReference>
<evidence type="ECO:0000313" key="3">
    <source>
        <dbReference type="Proteomes" id="UP000185221"/>
    </source>
</evidence>
<proteinExistence type="predicted"/>
<accession>A0A1N6EGJ5</accession>
<reference evidence="3" key="1">
    <citation type="submission" date="2016-11" db="EMBL/GenBank/DDBJ databases">
        <authorList>
            <person name="Varghese N."/>
            <person name="Submissions S."/>
        </authorList>
    </citation>
    <scope>NUCLEOTIDE SEQUENCE [LARGE SCALE GENOMIC DNA]</scope>
    <source>
        <strain evidence="3">DSM 15292</strain>
    </source>
</reference>
<feature type="transmembrane region" description="Helical" evidence="1">
    <location>
        <begin position="20"/>
        <end position="37"/>
    </location>
</feature>
<keyword evidence="1" id="KW-0812">Transmembrane</keyword>
<dbReference type="AlphaFoldDB" id="A0A1N6EGJ5"/>
<feature type="transmembrane region" description="Helical" evidence="1">
    <location>
        <begin position="43"/>
        <end position="62"/>
    </location>
</feature>
<feature type="transmembrane region" description="Helical" evidence="1">
    <location>
        <begin position="121"/>
        <end position="140"/>
    </location>
</feature>
<keyword evidence="1" id="KW-1133">Transmembrane helix</keyword>
<keyword evidence="3" id="KW-1185">Reference proteome</keyword>
<dbReference type="EMBL" id="FSRC01000001">
    <property type="protein sequence ID" value="SIN82081.1"/>
    <property type="molecule type" value="Genomic_DNA"/>
</dbReference>
<organism evidence="2 3">
    <name type="scientific">Algoriphagus halophilus</name>
    <dbReference type="NCBI Taxonomy" id="226505"/>
    <lineage>
        <taxon>Bacteria</taxon>
        <taxon>Pseudomonadati</taxon>
        <taxon>Bacteroidota</taxon>
        <taxon>Cytophagia</taxon>
        <taxon>Cytophagales</taxon>
        <taxon>Cyclobacteriaceae</taxon>
        <taxon>Algoriphagus</taxon>
    </lineage>
</organism>
<sequence length="728" mass="83404">MSRIEKHIDQIQLQLRVNALIKSMFIGLGSGLLFDAFQDSLAVTFSVSIISFAIGAYFQGLFKDQKSHALQILHERLPALEFSLELLDKKEKNLAETLQWERINQQVPEQYPSIYQEGLKVFMVFFLICAGVFALSFVDWTSSFNQEMLQPEIRNTLATEEVAPLVALSELQVTVRPPAYTGLPVQEQNTLEIKTIKGSEITWSAEFSNSDQLNVTMVNSQGEELIFTKEKQIYSLKDEALGSGIYALRGYQGEEKVFESSFFTMEVFEDKVPLIQPSEKEVYKFHFQKDPQVMNLEARVSDDFSVKEVYLVATLARGSGENVKFRESRIDLVERNFKSATVSVQLDFDALEFQQGDELYYYWAAKDNKLPESNYSRSDTYFIKYVDSSGLGETEMAGMAINVLPEYFRSQRQIIIDTEKLIAERSSLKEQTFNETSNNIGYDQKLLRLRYGQYLGEEFENSAGGGSMVEDDGDILAGYRHAHDEEGEHEMAVNLGASETVVEESHSEEEHVSEDESGLGDLLSAYMHNHEEEETNTFFEESTKSALKMALEQMWESELYLRLYEPEKALPYEKKALEYLKSVQQKSRVYVKRTGFDPPPIKEEEKRLTGELDDLDQQIRKEQLILQEKIGPLASQVIGLMSKNELNGNDQLIITEFGKLWTAKMQYSGMEDWSVLLELQQLSSGEISREGKIQLFESIYPFAVSGERKSTSYLQQQDLERAFWKHIK</sequence>
<keyword evidence="1" id="KW-0472">Membrane</keyword>
<evidence type="ECO:0000313" key="2">
    <source>
        <dbReference type="EMBL" id="SIN82081.1"/>
    </source>
</evidence>
<dbReference type="STRING" id="226505.SAMN05444394_2125"/>
<name>A0A1N6EGJ5_9BACT</name>